<dbReference type="STRING" id="1235802.C823_02901"/>
<feature type="domain" description="Glycosyltransferase subfamily 4-like N-terminal" evidence="2">
    <location>
        <begin position="17"/>
        <end position="75"/>
    </location>
</feature>
<dbReference type="Proteomes" id="UP000012589">
    <property type="component" value="Unassembled WGS sequence"/>
</dbReference>
<dbReference type="InterPro" id="IPR050194">
    <property type="entry name" value="Glycosyltransferase_grp1"/>
</dbReference>
<dbReference type="PANTHER" id="PTHR45947:SF3">
    <property type="entry name" value="SULFOQUINOVOSYL TRANSFERASE SQD2"/>
    <property type="match status" value="1"/>
</dbReference>
<keyword evidence="4" id="KW-1185">Reference proteome</keyword>
<organism evidence="3 4">
    <name type="scientific">Eubacterium plexicaudatum ASF492</name>
    <dbReference type="NCBI Taxonomy" id="1235802"/>
    <lineage>
        <taxon>Bacteria</taxon>
        <taxon>Bacillati</taxon>
        <taxon>Bacillota</taxon>
        <taxon>Clostridia</taxon>
        <taxon>Eubacteriales</taxon>
        <taxon>Eubacteriaceae</taxon>
        <taxon>Eubacterium</taxon>
    </lineage>
</organism>
<sequence length="315" mass="36125">MKKERKFGLKEFPRPLCHSPIGGALARLAAHKAKIPVIYTAHGFHFYKGAPLKNRILYYSVEKLLAYWTDILITVNQEDYRFAERYLKAGKVFYIPGIGIDIEQLQTRMRTGSCDNMYFRRKYKIPEHALLLLSVGELSRRKNHRIVIAALSALRRKDVYYLICGQGPLCQELWKYAKSLGVADRVRMPGYQEELEQVYQNADIFVFPSIQEGMPVALMEAMAAGLPCVVSDIRGNRELIARAGGARFGLGHPQQIKQLNRALWQLIQDKKRRDLCGAYNRKKVEAYDLSVVLRRMKTIYAGMMSSSSVRESKCR</sequence>
<dbReference type="InterPro" id="IPR001296">
    <property type="entry name" value="Glyco_trans_1"/>
</dbReference>
<evidence type="ECO:0000259" key="1">
    <source>
        <dbReference type="Pfam" id="PF00534"/>
    </source>
</evidence>
<evidence type="ECO:0008006" key="5">
    <source>
        <dbReference type="Google" id="ProtNLM"/>
    </source>
</evidence>
<dbReference type="PANTHER" id="PTHR45947">
    <property type="entry name" value="SULFOQUINOVOSYL TRANSFERASE SQD2"/>
    <property type="match status" value="1"/>
</dbReference>
<evidence type="ECO:0000313" key="3">
    <source>
        <dbReference type="EMBL" id="EMZ25152.1"/>
    </source>
</evidence>
<dbReference type="HOGENOM" id="CLU_009583_0_1_9"/>
<comment type="caution">
    <text evidence="3">The sequence shown here is derived from an EMBL/GenBank/DDBJ whole genome shotgun (WGS) entry which is preliminary data.</text>
</comment>
<accession>N2A717</accession>
<reference evidence="3 4" key="1">
    <citation type="journal article" date="2014" name="Genome Announc.">
        <title>Draft genome sequences of the altered schaedler flora, a defined bacterial community from gnotobiotic mice.</title>
        <authorList>
            <person name="Wannemuehler M.J."/>
            <person name="Overstreet A.M."/>
            <person name="Ward D.V."/>
            <person name="Phillips G.J."/>
        </authorList>
    </citation>
    <scope>NUCLEOTIDE SEQUENCE [LARGE SCALE GENOMIC DNA]</scope>
    <source>
        <strain evidence="3 4">ASF492</strain>
    </source>
</reference>
<feature type="domain" description="Glycosyl transferase family 1" evidence="1">
    <location>
        <begin position="120"/>
        <end position="282"/>
    </location>
</feature>
<dbReference type="Pfam" id="PF13477">
    <property type="entry name" value="Glyco_trans_4_2"/>
    <property type="match status" value="1"/>
</dbReference>
<dbReference type="AlphaFoldDB" id="N2A717"/>
<dbReference type="EMBL" id="AQFT01000090">
    <property type="protein sequence ID" value="EMZ25152.1"/>
    <property type="molecule type" value="Genomic_DNA"/>
</dbReference>
<dbReference type="Pfam" id="PF00534">
    <property type="entry name" value="Glycos_transf_1"/>
    <property type="match status" value="1"/>
</dbReference>
<dbReference type="SUPFAM" id="SSF53756">
    <property type="entry name" value="UDP-Glycosyltransferase/glycogen phosphorylase"/>
    <property type="match status" value="1"/>
</dbReference>
<dbReference type="InterPro" id="IPR028098">
    <property type="entry name" value="Glyco_trans_4-like_N"/>
</dbReference>
<name>N2A717_9FIRM</name>
<proteinExistence type="predicted"/>
<dbReference type="Gene3D" id="3.40.50.2000">
    <property type="entry name" value="Glycogen Phosphorylase B"/>
    <property type="match status" value="2"/>
</dbReference>
<dbReference type="PATRIC" id="fig|1235802.3.peg.3067"/>
<protein>
    <recommendedName>
        <fullName evidence="5">Glycosyl transferase family 1 domain-containing protein</fullName>
    </recommendedName>
</protein>
<gene>
    <name evidence="3" type="ORF">C823_02901</name>
</gene>
<dbReference type="eggNOG" id="COG0438">
    <property type="taxonomic scope" value="Bacteria"/>
</dbReference>
<evidence type="ECO:0000313" key="4">
    <source>
        <dbReference type="Proteomes" id="UP000012589"/>
    </source>
</evidence>
<dbReference type="GO" id="GO:0016757">
    <property type="term" value="F:glycosyltransferase activity"/>
    <property type="evidence" value="ECO:0007669"/>
    <property type="project" value="InterPro"/>
</dbReference>
<evidence type="ECO:0000259" key="2">
    <source>
        <dbReference type="Pfam" id="PF13477"/>
    </source>
</evidence>